<dbReference type="GO" id="GO:0003735">
    <property type="term" value="F:structural constituent of ribosome"/>
    <property type="evidence" value="ECO:0007669"/>
    <property type="project" value="InterPro"/>
</dbReference>
<dbReference type="RefSeq" id="XP_506101.1">
    <property type="nucleotide sequence ID" value="XM_506101.1"/>
</dbReference>
<dbReference type="GO" id="GO:1990904">
    <property type="term" value="C:ribonucleoprotein complex"/>
    <property type="evidence" value="ECO:0007669"/>
    <property type="project" value="UniProtKB-KW"/>
</dbReference>
<dbReference type="Gene3D" id="4.10.410.60">
    <property type="match status" value="1"/>
</dbReference>
<organism evidence="4 6">
    <name type="scientific">Yarrowia lipolytica</name>
    <name type="common">Candida lipolytica</name>
    <dbReference type="NCBI Taxonomy" id="4952"/>
    <lineage>
        <taxon>Eukaryota</taxon>
        <taxon>Fungi</taxon>
        <taxon>Dikarya</taxon>
        <taxon>Ascomycota</taxon>
        <taxon>Saccharomycotina</taxon>
        <taxon>Dipodascomycetes</taxon>
        <taxon>Dipodascales</taxon>
        <taxon>Dipodascales incertae sedis</taxon>
        <taxon>Yarrowia</taxon>
    </lineage>
</organism>
<evidence type="ECO:0000256" key="3">
    <source>
        <dbReference type="ARBA" id="ARBA00023274"/>
    </source>
</evidence>
<reference evidence="4 6" key="1">
    <citation type="journal article" date="2016" name="PLoS ONE">
        <title>Sequence Assembly of Yarrowia lipolytica Strain W29/CLIB89 Shows Transposable Element Diversity.</title>
        <authorList>
            <person name="Magnan C."/>
            <person name="Yu J."/>
            <person name="Chang I."/>
            <person name="Jahn E."/>
            <person name="Kanomata Y."/>
            <person name="Wu J."/>
            <person name="Zeller M."/>
            <person name="Oakes M."/>
            <person name="Baldi P."/>
            <person name="Sandmeyer S."/>
        </authorList>
    </citation>
    <scope>NUCLEOTIDE SEQUENCE [LARGE SCALE GENOMIC DNA]</scope>
    <source>
        <strain evidence="4">CLIB89</strain>
        <strain evidence="6">CLIB89(W29)</strain>
    </source>
</reference>
<proteinExistence type="inferred from homology"/>
<keyword evidence="3" id="KW-0687">Ribonucleoprotein</keyword>
<dbReference type="InterPro" id="IPR021137">
    <property type="entry name" value="Ribosomal_bL35-like"/>
</dbReference>
<dbReference type="Proteomes" id="UP000256601">
    <property type="component" value="Unassembled WGS sequence"/>
</dbReference>
<accession>A0A1H6PMX1</accession>
<evidence type="ECO:0000313" key="6">
    <source>
        <dbReference type="Proteomes" id="UP000182444"/>
    </source>
</evidence>
<dbReference type="SUPFAM" id="SSF143034">
    <property type="entry name" value="L35p-like"/>
    <property type="match status" value="1"/>
</dbReference>
<evidence type="ECO:0000256" key="2">
    <source>
        <dbReference type="ARBA" id="ARBA00022980"/>
    </source>
</evidence>
<evidence type="ECO:0000313" key="4">
    <source>
        <dbReference type="EMBL" id="AOW07964.1"/>
    </source>
</evidence>
<dbReference type="GO" id="GO:0006412">
    <property type="term" value="P:translation"/>
    <property type="evidence" value="ECO:0007669"/>
    <property type="project" value="InterPro"/>
</dbReference>
<evidence type="ECO:0000256" key="1">
    <source>
        <dbReference type="ARBA" id="ARBA00006598"/>
    </source>
</evidence>
<name>A0A1H6PMX1_YARLL</name>
<dbReference type="Pfam" id="PF01632">
    <property type="entry name" value="Ribosomal_L35p"/>
    <property type="match status" value="1"/>
</dbReference>
<dbReference type="AlphaFoldDB" id="A0A1H6PMX1"/>
<dbReference type="Proteomes" id="UP000182444">
    <property type="component" value="Chromosome 1F"/>
</dbReference>
<protein>
    <recommendedName>
        <fullName evidence="8">50S ribosomal protein L35</fullName>
    </recommendedName>
</protein>
<evidence type="ECO:0008006" key="8">
    <source>
        <dbReference type="Google" id="ProtNLM"/>
    </source>
</evidence>
<dbReference type="VEuPathDB" id="FungiDB:YALI1_F39183g"/>
<dbReference type="EMBL" id="CP017558">
    <property type="protein sequence ID" value="AOW07964.1"/>
    <property type="molecule type" value="Genomic_DNA"/>
</dbReference>
<dbReference type="InterPro" id="IPR037229">
    <property type="entry name" value="Ribosomal_bL35_sf"/>
</dbReference>
<comment type="similarity">
    <text evidence="1">Belongs to the bacterial ribosomal protein bL35 family.</text>
</comment>
<gene>
    <name evidence="5" type="ORF">B0I71DRAFT_7811</name>
    <name evidence="4" type="ORF">YALI1_F39183g</name>
</gene>
<evidence type="ECO:0000313" key="5">
    <source>
        <dbReference type="EMBL" id="RDW23945.1"/>
    </source>
</evidence>
<dbReference type="EMBL" id="KZ859057">
    <property type="protein sequence ID" value="RDW23945.1"/>
    <property type="molecule type" value="Genomic_DNA"/>
</dbReference>
<dbReference type="KEGG" id="yli:2907904"/>
<dbReference type="OrthoDB" id="162638at2759"/>
<evidence type="ECO:0000313" key="7">
    <source>
        <dbReference type="Proteomes" id="UP000256601"/>
    </source>
</evidence>
<keyword evidence="2" id="KW-0689">Ribosomal protein</keyword>
<dbReference type="VEuPathDB" id="FungiDB:YALI0_F31559g"/>
<reference evidence="5 7" key="2">
    <citation type="submission" date="2018-07" db="EMBL/GenBank/DDBJ databases">
        <title>Draft Genome Assemblies for Five Robust Yarrowia lipolytica Strains Exhibiting High Lipid Production and Pentose Sugar Utilization and Sugar Alcohol Secretion from Undetoxified Lignocellulosic Biomass Hydrolysates.</title>
        <authorList>
            <consortium name="DOE Joint Genome Institute"/>
            <person name="Walker C."/>
            <person name="Ryu S."/>
            <person name="Na H."/>
            <person name="Zane M."/>
            <person name="LaButti K."/>
            <person name="Lipzen A."/>
            <person name="Haridas S."/>
            <person name="Barry K."/>
            <person name="Grigoriev I.V."/>
            <person name="Quarterman J."/>
            <person name="Slininger P."/>
            <person name="Dien B."/>
            <person name="Trinh C.T."/>
        </authorList>
    </citation>
    <scope>NUCLEOTIDE SEQUENCE [LARGE SCALE GENOMIC DNA]</scope>
    <source>
        <strain evidence="5 7">YB392</strain>
    </source>
</reference>
<dbReference type="GO" id="GO:0005840">
    <property type="term" value="C:ribosome"/>
    <property type="evidence" value="ECO:0007669"/>
    <property type="project" value="UniProtKB-KW"/>
</dbReference>
<dbReference type="GeneID" id="2907904"/>
<sequence>MLSLIQSLRPTVAMNNVAQMFVRNTCKSAHVKTKKAVANRIKICGSGKITRGKTGRKHGNTGWSAALLRKKTGMTELTGFQKKHVKKYVPFKQSP</sequence>